<proteinExistence type="predicted"/>
<dbReference type="Pfam" id="PF24681">
    <property type="entry name" value="Kelch_KLHDC2_KLHL20_DRC7"/>
    <property type="match status" value="1"/>
</dbReference>
<dbReference type="HOGENOM" id="CLU_297263_0_0_1"/>
<evidence type="ECO:0000256" key="3">
    <source>
        <dbReference type="SAM" id="MobiDB-lite"/>
    </source>
</evidence>
<dbReference type="PANTHER" id="PTHR46093">
    <property type="entry name" value="ACYL-COA-BINDING DOMAIN-CONTAINING PROTEIN 5"/>
    <property type="match status" value="1"/>
</dbReference>
<dbReference type="PROSITE" id="PS51459">
    <property type="entry name" value="FIDO"/>
    <property type="match status" value="1"/>
</dbReference>
<keyword evidence="7" id="KW-1185">Reference proteome</keyword>
<reference evidence="6" key="3">
    <citation type="submission" date="2015-06" db="UniProtKB">
        <authorList>
            <consortium name="EnsemblProtists"/>
        </authorList>
    </citation>
    <scope>IDENTIFICATION</scope>
</reference>
<dbReference type="Pfam" id="PF02661">
    <property type="entry name" value="Fic"/>
    <property type="match status" value="1"/>
</dbReference>
<dbReference type="Gene3D" id="1.10.3290.10">
    <property type="entry name" value="Fido-like domain"/>
    <property type="match status" value="1"/>
</dbReference>
<gene>
    <name evidence="5" type="ORF">GUITHDRAFT_145428</name>
</gene>
<keyword evidence="1" id="KW-0880">Kelch repeat</keyword>
<dbReference type="RefSeq" id="XP_005823913.1">
    <property type="nucleotide sequence ID" value="XM_005823856.1"/>
</dbReference>
<dbReference type="InterPro" id="IPR036597">
    <property type="entry name" value="Fido-like_dom_sf"/>
</dbReference>
<feature type="compositionally biased region" description="Low complexity" evidence="3">
    <location>
        <begin position="834"/>
        <end position="851"/>
    </location>
</feature>
<dbReference type="SUPFAM" id="SSF117281">
    <property type="entry name" value="Kelch motif"/>
    <property type="match status" value="1"/>
</dbReference>
<dbReference type="PANTHER" id="PTHR46093:SF18">
    <property type="entry name" value="FIBRONECTIN TYPE-III DOMAIN-CONTAINING PROTEIN"/>
    <property type="match status" value="1"/>
</dbReference>
<reference evidence="5 7" key="1">
    <citation type="journal article" date="2012" name="Nature">
        <title>Algal genomes reveal evolutionary mosaicism and the fate of nucleomorphs.</title>
        <authorList>
            <consortium name="DOE Joint Genome Institute"/>
            <person name="Curtis B.A."/>
            <person name="Tanifuji G."/>
            <person name="Burki F."/>
            <person name="Gruber A."/>
            <person name="Irimia M."/>
            <person name="Maruyama S."/>
            <person name="Arias M.C."/>
            <person name="Ball S.G."/>
            <person name="Gile G.H."/>
            <person name="Hirakawa Y."/>
            <person name="Hopkins J.F."/>
            <person name="Kuo A."/>
            <person name="Rensing S.A."/>
            <person name="Schmutz J."/>
            <person name="Symeonidi A."/>
            <person name="Elias M."/>
            <person name="Eveleigh R.J."/>
            <person name="Herman E.K."/>
            <person name="Klute M.J."/>
            <person name="Nakayama T."/>
            <person name="Obornik M."/>
            <person name="Reyes-Prieto A."/>
            <person name="Armbrust E.V."/>
            <person name="Aves S.J."/>
            <person name="Beiko R.G."/>
            <person name="Coutinho P."/>
            <person name="Dacks J.B."/>
            <person name="Durnford D.G."/>
            <person name="Fast N.M."/>
            <person name="Green B.R."/>
            <person name="Grisdale C.J."/>
            <person name="Hempel F."/>
            <person name="Henrissat B."/>
            <person name="Hoppner M.P."/>
            <person name="Ishida K."/>
            <person name="Kim E."/>
            <person name="Koreny L."/>
            <person name="Kroth P.G."/>
            <person name="Liu Y."/>
            <person name="Malik S.B."/>
            <person name="Maier U.G."/>
            <person name="McRose D."/>
            <person name="Mock T."/>
            <person name="Neilson J.A."/>
            <person name="Onodera N.T."/>
            <person name="Poole A.M."/>
            <person name="Pritham E.J."/>
            <person name="Richards T.A."/>
            <person name="Rocap G."/>
            <person name="Roy S.W."/>
            <person name="Sarai C."/>
            <person name="Schaack S."/>
            <person name="Shirato S."/>
            <person name="Slamovits C.H."/>
            <person name="Spencer D.F."/>
            <person name="Suzuki S."/>
            <person name="Worden A.Z."/>
            <person name="Zauner S."/>
            <person name="Barry K."/>
            <person name="Bell C."/>
            <person name="Bharti A.K."/>
            <person name="Crow J.A."/>
            <person name="Grimwood J."/>
            <person name="Kramer R."/>
            <person name="Lindquist E."/>
            <person name="Lucas S."/>
            <person name="Salamov A."/>
            <person name="McFadden G.I."/>
            <person name="Lane C.E."/>
            <person name="Keeling P.J."/>
            <person name="Gray M.W."/>
            <person name="Grigoriev I.V."/>
            <person name="Archibald J.M."/>
        </authorList>
    </citation>
    <scope>NUCLEOTIDE SEQUENCE</scope>
    <source>
        <strain evidence="5 7">CCMP2712</strain>
    </source>
</reference>
<feature type="compositionally biased region" description="Basic and acidic residues" evidence="3">
    <location>
        <begin position="646"/>
        <end position="685"/>
    </location>
</feature>
<dbReference type="Gene3D" id="2.120.10.80">
    <property type="entry name" value="Kelch-type beta propeller"/>
    <property type="match status" value="2"/>
</dbReference>
<accession>L1IL00</accession>
<dbReference type="eggNOG" id="KOG0379">
    <property type="taxonomic scope" value="Eukaryota"/>
</dbReference>
<keyword evidence="2" id="KW-0677">Repeat</keyword>
<dbReference type="OrthoDB" id="432528at2759"/>
<dbReference type="PaxDb" id="55529-EKX36933"/>
<name>L1IL00_GUITC</name>
<evidence type="ECO:0000313" key="6">
    <source>
        <dbReference type="EnsemblProtists" id="EKX36933"/>
    </source>
</evidence>
<feature type="region of interest" description="Disordered" evidence="3">
    <location>
        <begin position="646"/>
        <end position="691"/>
    </location>
</feature>
<dbReference type="SUPFAM" id="SSF140931">
    <property type="entry name" value="Fic-like"/>
    <property type="match status" value="1"/>
</dbReference>
<evidence type="ECO:0000259" key="4">
    <source>
        <dbReference type="PROSITE" id="PS51459"/>
    </source>
</evidence>
<dbReference type="InterPro" id="IPR003812">
    <property type="entry name" value="Fido"/>
</dbReference>
<dbReference type="EnsemblProtists" id="EKX36933">
    <property type="protein sequence ID" value="EKX36933"/>
    <property type="gene ID" value="GUITHDRAFT_145428"/>
</dbReference>
<feature type="region of interest" description="Disordered" evidence="3">
    <location>
        <begin position="299"/>
        <end position="332"/>
    </location>
</feature>
<dbReference type="KEGG" id="gtt:GUITHDRAFT_145428"/>
<dbReference type="InterPro" id="IPR015915">
    <property type="entry name" value="Kelch-typ_b-propeller"/>
</dbReference>
<organism evidence="5">
    <name type="scientific">Guillardia theta (strain CCMP2712)</name>
    <name type="common">Cryptophyte</name>
    <dbReference type="NCBI Taxonomy" id="905079"/>
    <lineage>
        <taxon>Eukaryota</taxon>
        <taxon>Cryptophyceae</taxon>
        <taxon>Pyrenomonadales</taxon>
        <taxon>Geminigeraceae</taxon>
        <taxon>Guillardia</taxon>
    </lineage>
</organism>
<evidence type="ECO:0000256" key="1">
    <source>
        <dbReference type="ARBA" id="ARBA00022441"/>
    </source>
</evidence>
<dbReference type="Proteomes" id="UP000011087">
    <property type="component" value="Unassembled WGS sequence"/>
</dbReference>
<reference evidence="7" key="2">
    <citation type="submission" date="2012-11" db="EMBL/GenBank/DDBJ databases">
        <authorList>
            <person name="Kuo A."/>
            <person name="Curtis B.A."/>
            <person name="Tanifuji G."/>
            <person name="Burki F."/>
            <person name="Gruber A."/>
            <person name="Irimia M."/>
            <person name="Maruyama S."/>
            <person name="Arias M.C."/>
            <person name="Ball S.G."/>
            <person name="Gile G.H."/>
            <person name="Hirakawa Y."/>
            <person name="Hopkins J.F."/>
            <person name="Rensing S.A."/>
            <person name="Schmutz J."/>
            <person name="Symeonidi A."/>
            <person name="Elias M."/>
            <person name="Eveleigh R.J."/>
            <person name="Herman E.K."/>
            <person name="Klute M.J."/>
            <person name="Nakayama T."/>
            <person name="Obornik M."/>
            <person name="Reyes-Prieto A."/>
            <person name="Armbrust E.V."/>
            <person name="Aves S.J."/>
            <person name="Beiko R.G."/>
            <person name="Coutinho P."/>
            <person name="Dacks J.B."/>
            <person name="Durnford D.G."/>
            <person name="Fast N.M."/>
            <person name="Green B.R."/>
            <person name="Grisdale C."/>
            <person name="Hempe F."/>
            <person name="Henrissat B."/>
            <person name="Hoppner M.P."/>
            <person name="Ishida K.-I."/>
            <person name="Kim E."/>
            <person name="Koreny L."/>
            <person name="Kroth P.G."/>
            <person name="Liu Y."/>
            <person name="Malik S.-B."/>
            <person name="Maier U.G."/>
            <person name="McRose D."/>
            <person name="Mock T."/>
            <person name="Neilson J.A."/>
            <person name="Onodera N.T."/>
            <person name="Poole A.M."/>
            <person name="Pritham E.J."/>
            <person name="Richards T.A."/>
            <person name="Rocap G."/>
            <person name="Roy S.W."/>
            <person name="Sarai C."/>
            <person name="Schaack S."/>
            <person name="Shirato S."/>
            <person name="Slamovits C.H."/>
            <person name="Spencer D.F."/>
            <person name="Suzuki S."/>
            <person name="Worden A.Z."/>
            <person name="Zauner S."/>
            <person name="Barry K."/>
            <person name="Bell C."/>
            <person name="Bharti A.K."/>
            <person name="Crow J.A."/>
            <person name="Grimwood J."/>
            <person name="Kramer R."/>
            <person name="Lindquist E."/>
            <person name="Lucas S."/>
            <person name="Salamov A."/>
            <person name="McFadden G.I."/>
            <person name="Lane C.E."/>
            <person name="Keeling P.J."/>
            <person name="Gray M.W."/>
            <person name="Grigoriev I.V."/>
            <person name="Archibald J.M."/>
        </authorList>
    </citation>
    <scope>NUCLEOTIDE SEQUENCE</scope>
    <source>
        <strain evidence="7">CCMP2712</strain>
    </source>
</reference>
<dbReference type="AlphaFoldDB" id="L1IL00"/>
<dbReference type="EMBL" id="JH993066">
    <property type="protein sequence ID" value="EKX36933.1"/>
    <property type="molecule type" value="Genomic_DNA"/>
</dbReference>
<dbReference type="GeneID" id="17293630"/>
<feature type="domain" description="Fido" evidence="4">
    <location>
        <begin position="875"/>
        <end position="1014"/>
    </location>
</feature>
<evidence type="ECO:0000313" key="5">
    <source>
        <dbReference type="EMBL" id="EKX36933.1"/>
    </source>
</evidence>
<feature type="region of interest" description="Disordered" evidence="3">
    <location>
        <begin position="827"/>
        <end position="854"/>
    </location>
</feature>
<protein>
    <recommendedName>
        <fullName evidence="4">Fido domain-containing protein</fullName>
    </recommendedName>
</protein>
<evidence type="ECO:0000256" key="2">
    <source>
        <dbReference type="ARBA" id="ARBA00022737"/>
    </source>
</evidence>
<sequence>MYSPAHMLGGGSNSGHFSGGNIGGFARNAPHERWGHAAVSISETKMLVLGGVANAVTTDCYLLDTENLTWSLVQTTGSPAVPTWKHSAVRINGVVYLYGGRSGSKFISEVHALNLDGLSWRKIEAKGKIPPGRSHHAAVVTKEGKMLVFGGQVSKKRYDNALWLFDIEKGEWTQPNSVGSIPRGRAGHTLTAIWTAANGGDSYIMFGGHELFMLSSDKMCWIKPACGGAPPAPTSGHVAVAIGSSLAIFGGYCYTRGCSEHSGVVVGSSMFVFGGTRESGEATRELLVLDLSKVKELQESELSSTRRQADGSHGFLSGGHNSSRGSQGGGAGAGGWGFSSGGNISTSGADASNGDMARLLAKIHRMEDELIMERNSRMQVQELLYTERGLRRQEAVQIAEMEVRLKHLCGMELEDLTSEQVEDLITTIKRNLSAVQDHLSSRHNNVTIFLSLSPTSPFQLLHRILALPPDPDQPCPQITFRIQQLTVGSISANEYANWLLMRLTASEAQVNQITTSMSKMGEESGNGQQNFSRGVSGEDVQDMSEFIEELLLADGLKPILTNFIFSLDSQNHKTALLVFGALIPQMQTCTSSARLQEGEDESNFVSQLQQSADEIQFALKFLVSINVEPVQGECWSYLKALGEKSRERNRGREIEGEKSRERNRGREIEGEKSRETSSYERRLAKESVGSSPAGQIPFFSQLESPAMQMIVDWLKNTISEYERYVQRHGAAFLPDVSTAGDASPPLLFEAEIWETLGRLSGGTGSGSTRLATTYYTRTSYSTARTSYSSTRPGAPAGLSTAYRTATSYGYATSSQFPPSALSGAIKSVQPSMPSAPAAAPAAAPADNPPAKSDAKEVAAKIAELQLKRKDWPKTIDTKEVKQIHRCLTLDVNLSGEYRKEIVTGTGNHISAYRCFVPFEEVERLMDFLFDYANSHPACSSNQALRAYLVYSVLVYFIHPFKDGNGRTGRILANCILKAAGFPALITHHDKVLSFDAFFWRVKLRSGSTRAAGAE</sequence>
<evidence type="ECO:0000313" key="7">
    <source>
        <dbReference type="Proteomes" id="UP000011087"/>
    </source>
</evidence>